<protein>
    <submittedName>
        <fullName evidence="2">Uncharacterized protein</fullName>
    </submittedName>
</protein>
<keyword evidence="1" id="KW-0812">Transmembrane</keyword>
<dbReference type="AlphaFoldDB" id="A0A538UC48"/>
<dbReference type="EMBL" id="VBPA01000013">
    <property type="protein sequence ID" value="TMQ73289.1"/>
    <property type="molecule type" value="Genomic_DNA"/>
</dbReference>
<name>A0A538UC48_UNCEI</name>
<sequence>MGVHLQTTAAGSAIAAAMVVAGAPLFSAGLHSLRMRRRLRRLETLALDGTAIGFGLARGRVALESPLVGPLSGQPCAGYRLEVLGPGGLRLATLEDFRAFRLASRGASAHVASGEGVWDLSAVAERDLAPAGTPSENLRALLARSPEATWLRRCGLTVTLVERALLANDECFVIGSMRAAEPYELAHETELLRTGTDGRSVPSPARAGAPRRWIESDPALDFLRISDRAPSRSALAVPAWRTLGVIFGPILSLAGLLYLAALADALRALAGFPR</sequence>
<evidence type="ECO:0000313" key="2">
    <source>
        <dbReference type="EMBL" id="TMQ73289.1"/>
    </source>
</evidence>
<evidence type="ECO:0000313" key="3">
    <source>
        <dbReference type="Proteomes" id="UP000319836"/>
    </source>
</evidence>
<organism evidence="2 3">
    <name type="scientific">Eiseniibacteriota bacterium</name>
    <dbReference type="NCBI Taxonomy" id="2212470"/>
    <lineage>
        <taxon>Bacteria</taxon>
        <taxon>Candidatus Eiseniibacteriota</taxon>
    </lineage>
</organism>
<keyword evidence="1" id="KW-1133">Transmembrane helix</keyword>
<comment type="caution">
    <text evidence="2">The sequence shown here is derived from an EMBL/GenBank/DDBJ whole genome shotgun (WGS) entry which is preliminary data.</text>
</comment>
<keyword evidence="1" id="KW-0472">Membrane</keyword>
<dbReference type="Proteomes" id="UP000319836">
    <property type="component" value="Unassembled WGS sequence"/>
</dbReference>
<proteinExistence type="predicted"/>
<feature type="transmembrane region" description="Helical" evidence="1">
    <location>
        <begin position="242"/>
        <end position="263"/>
    </location>
</feature>
<accession>A0A538UC48</accession>
<reference evidence="2 3" key="1">
    <citation type="journal article" date="2019" name="Nat. Microbiol.">
        <title>Mediterranean grassland soil C-N compound turnover is dependent on rainfall and depth, and is mediated by genomically divergent microorganisms.</title>
        <authorList>
            <person name="Diamond S."/>
            <person name="Andeer P.F."/>
            <person name="Li Z."/>
            <person name="Crits-Christoph A."/>
            <person name="Burstein D."/>
            <person name="Anantharaman K."/>
            <person name="Lane K.R."/>
            <person name="Thomas B.C."/>
            <person name="Pan C."/>
            <person name="Northen T.R."/>
            <person name="Banfield J.F."/>
        </authorList>
    </citation>
    <scope>NUCLEOTIDE SEQUENCE [LARGE SCALE GENOMIC DNA]</scope>
    <source>
        <strain evidence="2">WS_10</strain>
    </source>
</reference>
<feature type="transmembrane region" description="Helical" evidence="1">
    <location>
        <begin position="12"/>
        <end position="33"/>
    </location>
</feature>
<gene>
    <name evidence="2" type="ORF">E6K80_00495</name>
</gene>
<evidence type="ECO:0000256" key="1">
    <source>
        <dbReference type="SAM" id="Phobius"/>
    </source>
</evidence>